<reference evidence="7" key="2">
    <citation type="submission" date="2025-09" db="UniProtKB">
        <authorList>
            <consortium name="Ensembl"/>
        </authorList>
    </citation>
    <scope>IDENTIFICATION</scope>
</reference>
<feature type="transmembrane region" description="Helical" evidence="5">
    <location>
        <begin position="119"/>
        <end position="145"/>
    </location>
</feature>
<feature type="transmembrane region" description="Helical" evidence="5">
    <location>
        <begin position="197"/>
        <end position="220"/>
    </location>
</feature>
<name>A0A8C0EN82_BUBBB</name>
<feature type="domain" description="G-protein coupled receptors family 2 profile 2" evidence="6">
    <location>
        <begin position="124"/>
        <end position="380"/>
    </location>
</feature>
<dbReference type="InterPro" id="IPR000203">
    <property type="entry name" value="GPS"/>
</dbReference>
<evidence type="ECO:0000313" key="8">
    <source>
        <dbReference type="Proteomes" id="UP000694567"/>
    </source>
</evidence>
<comment type="subcellular location">
    <subcellularLocation>
        <location evidence="1">Membrane</location>
        <topology evidence="1">Multi-pass membrane protein</topology>
    </subcellularLocation>
</comment>
<dbReference type="GO" id="GO:0004930">
    <property type="term" value="F:G protein-coupled receptor activity"/>
    <property type="evidence" value="ECO:0007669"/>
    <property type="project" value="InterPro"/>
</dbReference>
<evidence type="ECO:0000256" key="3">
    <source>
        <dbReference type="ARBA" id="ARBA00022989"/>
    </source>
</evidence>
<proteinExistence type="predicted"/>
<dbReference type="Gene3D" id="1.20.1070.10">
    <property type="entry name" value="Rhodopsin 7-helix transmembrane proteins"/>
    <property type="match status" value="1"/>
</dbReference>
<dbReference type="AlphaFoldDB" id="A0A8C0EN82"/>
<dbReference type="Pfam" id="PF00002">
    <property type="entry name" value="7tm_2"/>
    <property type="match status" value="1"/>
</dbReference>
<dbReference type="Proteomes" id="UP000694567">
    <property type="component" value="Unplaced"/>
</dbReference>
<dbReference type="InterPro" id="IPR046338">
    <property type="entry name" value="GAIN_dom_sf"/>
</dbReference>
<protein>
    <submittedName>
        <fullName evidence="7">Adhesion G protein-coupled receptor G3</fullName>
    </submittedName>
</protein>
<sequence>MLNMTENGKAGKVQLPREIFQSLSSWTVRMVVMVLNIQQLGMFEVRVWSSAGPGTGPGVGAVPGTHSHHPVPVAGQAGGWSSSGCVTQPGDKGTVCSCDHLTFFTLLLNPALDRSTAQALMAVATVGCGVAMAFSIFTIAFCIFLRCRFRSEDTLRINLGLHVNLVGSLLLLNLAFLLNSRLSGETQPGTCKVLGGLTHYCLLCCFTWMALEGSHLYLLFVKVLGTYIHHYLAKLCLVGWGFPALVVGVAGVIGSYGEYSIQPLEAPQLSLFRCWITSEHVLVHYITNCGYFGLIFLFNMAVFGVVTQKSCCLQGTGVVQRDRKAWKVALVAMGLFCLLGATWALAFLTHSTSSVPMLYLFTILNSLQGIFIFIWLVVLYYPKTKEITGSLSHIIRHDKTTTVSQG</sequence>
<dbReference type="GO" id="GO:0007166">
    <property type="term" value="P:cell surface receptor signaling pathway"/>
    <property type="evidence" value="ECO:0007669"/>
    <property type="project" value="InterPro"/>
</dbReference>
<accession>A0A8C0EN82</accession>
<dbReference type="Pfam" id="PF01825">
    <property type="entry name" value="GPS"/>
    <property type="match status" value="1"/>
</dbReference>
<dbReference type="PANTHER" id="PTHR12011">
    <property type="entry name" value="ADHESION G-PROTEIN COUPLED RECEPTOR"/>
    <property type="match status" value="1"/>
</dbReference>
<evidence type="ECO:0000256" key="2">
    <source>
        <dbReference type="ARBA" id="ARBA00022692"/>
    </source>
</evidence>
<keyword evidence="8" id="KW-1185">Reference proteome</keyword>
<feature type="transmembrane region" description="Helical" evidence="5">
    <location>
        <begin position="157"/>
        <end position="177"/>
    </location>
</feature>
<feature type="transmembrane region" description="Helical" evidence="5">
    <location>
        <begin position="328"/>
        <end position="346"/>
    </location>
</feature>
<evidence type="ECO:0000256" key="1">
    <source>
        <dbReference type="ARBA" id="ARBA00004141"/>
    </source>
</evidence>
<feature type="transmembrane region" description="Helical" evidence="5">
    <location>
        <begin position="358"/>
        <end position="381"/>
    </location>
</feature>
<evidence type="ECO:0000256" key="4">
    <source>
        <dbReference type="ARBA" id="ARBA00023136"/>
    </source>
</evidence>
<reference evidence="7" key="1">
    <citation type="submission" date="2025-08" db="UniProtKB">
        <authorList>
            <consortium name="Ensembl"/>
        </authorList>
    </citation>
    <scope>IDENTIFICATION</scope>
</reference>
<evidence type="ECO:0000256" key="5">
    <source>
        <dbReference type="SAM" id="Phobius"/>
    </source>
</evidence>
<dbReference type="Gene3D" id="2.60.220.50">
    <property type="match status" value="1"/>
</dbReference>
<dbReference type="FunFam" id="1.20.1070.10:FF:000222">
    <property type="entry name" value="Adhesion G protein-coupled receptor G3"/>
    <property type="match status" value="1"/>
</dbReference>
<keyword evidence="3 5" id="KW-1133">Transmembrane helix</keyword>
<dbReference type="Ensembl" id="ENSBOBT00000005769.1">
    <property type="protein sequence ID" value="ENSBOBP00000005614.1"/>
    <property type="gene ID" value="ENSBOBG00000003769.1"/>
</dbReference>
<keyword evidence="4 5" id="KW-0472">Membrane</keyword>
<organism evidence="7 8">
    <name type="scientific">Bubo bubo</name>
    <name type="common">Eurasian eagle-owl</name>
    <name type="synonym">Strix bubo</name>
    <dbReference type="NCBI Taxonomy" id="30461"/>
    <lineage>
        <taxon>Eukaryota</taxon>
        <taxon>Metazoa</taxon>
        <taxon>Chordata</taxon>
        <taxon>Craniata</taxon>
        <taxon>Vertebrata</taxon>
        <taxon>Euteleostomi</taxon>
        <taxon>Archelosauria</taxon>
        <taxon>Archosauria</taxon>
        <taxon>Dinosauria</taxon>
        <taxon>Saurischia</taxon>
        <taxon>Theropoda</taxon>
        <taxon>Coelurosauria</taxon>
        <taxon>Aves</taxon>
        <taxon>Neognathae</taxon>
        <taxon>Neoaves</taxon>
        <taxon>Telluraves</taxon>
        <taxon>Strigiformes</taxon>
        <taxon>Strigidae</taxon>
        <taxon>Bubo</taxon>
    </lineage>
</organism>
<feature type="transmembrane region" description="Helical" evidence="5">
    <location>
        <begin position="232"/>
        <end position="253"/>
    </location>
</feature>
<dbReference type="PROSITE" id="PS50261">
    <property type="entry name" value="G_PROTEIN_RECEP_F2_4"/>
    <property type="match status" value="1"/>
</dbReference>
<dbReference type="InterPro" id="IPR000832">
    <property type="entry name" value="GPCR_2_secretin-like"/>
</dbReference>
<evidence type="ECO:0000259" key="6">
    <source>
        <dbReference type="PROSITE" id="PS50261"/>
    </source>
</evidence>
<feature type="transmembrane region" description="Helical" evidence="5">
    <location>
        <begin position="285"/>
        <end position="307"/>
    </location>
</feature>
<keyword evidence="2 5" id="KW-0812">Transmembrane</keyword>
<evidence type="ECO:0000313" key="7">
    <source>
        <dbReference type="Ensembl" id="ENSBOBP00000005614.1"/>
    </source>
</evidence>
<dbReference type="PANTHER" id="PTHR12011:SF285">
    <property type="entry name" value="ADHESION G PROTEIN-COUPLED RECEPTOR G3"/>
    <property type="match status" value="1"/>
</dbReference>
<dbReference type="GO" id="GO:0007189">
    <property type="term" value="P:adenylate cyclase-activating G protein-coupled receptor signaling pathway"/>
    <property type="evidence" value="ECO:0007669"/>
    <property type="project" value="TreeGrafter"/>
</dbReference>
<dbReference type="InterPro" id="IPR017981">
    <property type="entry name" value="GPCR_2-like_7TM"/>
</dbReference>
<dbReference type="GO" id="GO:0005886">
    <property type="term" value="C:plasma membrane"/>
    <property type="evidence" value="ECO:0007669"/>
    <property type="project" value="TreeGrafter"/>
</dbReference>
<dbReference type="PRINTS" id="PR00249">
    <property type="entry name" value="GPCRSECRETIN"/>
</dbReference>